<keyword evidence="2" id="KW-1185">Reference proteome</keyword>
<evidence type="ECO:0000313" key="2">
    <source>
        <dbReference type="Proteomes" id="UP000682111"/>
    </source>
</evidence>
<gene>
    <name evidence="1" type="primary">comGD</name>
    <name evidence="1" type="ORF">J27TS8_05490</name>
</gene>
<dbReference type="NCBIfam" id="NF040982">
    <property type="entry name" value="ComGD"/>
    <property type="match status" value="1"/>
</dbReference>
<name>A0A919WF32_9BACI</name>
<sequence>MLEALFVLSIFLLMISISFLSLKPHHFQQEKQLFFSQLKADFLYAQQYAITNQKLVRVNFITAENYYYIRKQNGELLLKREYADNIMVRAGSQNLHFYYHSNGNISTIGAIYIYIGEDAYQLMFQLGRGRFYVKRM</sequence>
<protein>
    <submittedName>
        <fullName evidence="1">Competence protein ComG</fullName>
    </submittedName>
</protein>
<dbReference type="Proteomes" id="UP000682111">
    <property type="component" value="Unassembled WGS sequence"/>
</dbReference>
<dbReference type="EMBL" id="BORC01000001">
    <property type="protein sequence ID" value="GIN60556.1"/>
    <property type="molecule type" value="Genomic_DNA"/>
</dbReference>
<dbReference type="AlphaFoldDB" id="A0A919WF32"/>
<organism evidence="1 2">
    <name type="scientific">Robertmurraya siralis</name>
    <dbReference type="NCBI Taxonomy" id="77777"/>
    <lineage>
        <taxon>Bacteria</taxon>
        <taxon>Bacillati</taxon>
        <taxon>Bacillota</taxon>
        <taxon>Bacilli</taxon>
        <taxon>Bacillales</taxon>
        <taxon>Bacillaceae</taxon>
        <taxon>Robertmurraya</taxon>
    </lineage>
</organism>
<accession>A0A919WF32</accession>
<evidence type="ECO:0000313" key="1">
    <source>
        <dbReference type="EMBL" id="GIN60556.1"/>
    </source>
</evidence>
<reference evidence="1" key="1">
    <citation type="submission" date="2021-03" db="EMBL/GenBank/DDBJ databases">
        <title>Antimicrobial resistance genes in bacteria isolated from Japanese honey, and their potential for conferring macrolide and lincosamide resistance in the American foulbrood pathogen Paenibacillus larvae.</title>
        <authorList>
            <person name="Okamoto M."/>
            <person name="Kumagai M."/>
            <person name="Kanamori H."/>
            <person name="Takamatsu D."/>
        </authorList>
    </citation>
    <scope>NUCLEOTIDE SEQUENCE</scope>
    <source>
        <strain evidence="1">J27TS8</strain>
    </source>
</reference>
<comment type="caution">
    <text evidence="1">The sequence shown here is derived from an EMBL/GenBank/DDBJ whole genome shotgun (WGS) entry which is preliminary data.</text>
</comment>
<dbReference type="GO" id="GO:0030420">
    <property type="term" value="P:establishment of competence for transformation"/>
    <property type="evidence" value="ECO:0007669"/>
    <property type="project" value="InterPro"/>
</dbReference>
<dbReference type="InterPro" id="IPR016785">
    <property type="entry name" value="ComGD"/>
</dbReference>
<dbReference type="PIRSF" id="PIRSF021292">
    <property type="entry name" value="Competence_ComGD"/>
    <property type="match status" value="1"/>
</dbReference>
<proteinExistence type="predicted"/>